<dbReference type="InterPro" id="IPR000566">
    <property type="entry name" value="Lipocln_cytosolic_FA-bd_dom"/>
</dbReference>
<dbReference type="KEGG" id="muo:115472606"/>
<keyword evidence="3" id="KW-0732">Signal</keyword>
<protein>
    <submittedName>
        <fullName evidence="6">Lipocalin-like</fullName>
    </submittedName>
</protein>
<organism evidence="5 6">
    <name type="scientific">Microcaecilia unicolor</name>
    <dbReference type="NCBI Taxonomy" id="1415580"/>
    <lineage>
        <taxon>Eukaryota</taxon>
        <taxon>Metazoa</taxon>
        <taxon>Chordata</taxon>
        <taxon>Craniata</taxon>
        <taxon>Vertebrata</taxon>
        <taxon>Euteleostomi</taxon>
        <taxon>Amphibia</taxon>
        <taxon>Gymnophiona</taxon>
        <taxon>Siphonopidae</taxon>
        <taxon>Microcaecilia</taxon>
    </lineage>
</organism>
<evidence type="ECO:0000313" key="5">
    <source>
        <dbReference type="Proteomes" id="UP000515156"/>
    </source>
</evidence>
<dbReference type="PROSITE" id="PS00213">
    <property type="entry name" value="LIPOCALIN"/>
    <property type="match status" value="1"/>
</dbReference>
<dbReference type="InParanoid" id="A0A6P7Y5G5"/>
<dbReference type="RefSeq" id="XP_030062772.1">
    <property type="nucleotide sequence ID" value="XM_030206912.1"/>
</dbReference>
<dbReference type="Pfam" id="PF00061">
    <property type="entry name" value="Lipocalin"/>
    <property type="match status" value="1"/>
</dbReference>
<dbReference type="PRINTS" id="PR01254">
    <property type="entry name" value="PGNDSYNTHASE"/>
</dbReference>
<evidence type="ECO:0000313" key="6">
    <source>
        <dbReference type="RefSeq" id="XP_030062772.1"/>
    </source>
</evidence>
<dbReference type="PANTHER" id="PTHR11430:SF32">
    <property type="entry name" value="CHLOROPLASTIC LIPOCALIN"/>
    <property type="match status" value="1"/>
</dbReference>
<evidence type="ECO:0000256" key="3">
    <source>
        <dbReference type="SAM" id="SignalP"/>
    </source>
</evidence>
<name>A0A6P7Y5G5_9AMPH</name>
<dbReference type="Gene3D" id="2.40.128.20">
    <property type="match status" value="1"/>
</dbReference>
<feature type="domain" description="Lipocalin/cytosolic fatty-acid binding" evidence="4">
    <location>
        <begin position="34"/>
        <end position="176"/>
    </location>
</feature>
<evidence type="ECO:0000256" key="2">
    <source>
        <dbReference type="RuleBase" id="RU003695"/>
    </source>
</evidence>
<dbReference type="FunCoup" id="A0A6P7Y5G5">
    <property type="interactions" value="178"/>
</dbReference>
<feature type="chain" id="PRO_5027628063" evidence="3">
    <location>
        <begin position="21"/>
        <end position="177"/>
    </location>
</feature>
<dbReference type="AlphaFoldDB" id="A0A6P7Y5G5"/>
<dbReference type="InterPro" id="IPR002345">
    <property type="entry name" value="Lipocalin"/>
</dbReference>
<accession>A0A6P7Y5G5</accession>
<dbReference type="Proteomes" id="UP000515156">
    <property type="component" value="Chromosome 6"/>
</dbReference>
<dbReference type="GeneID" id="115472606"/>
<dbReference type="InterPro" id="IPR012674">
    <property type="entry name" value="Calycin"/>
</dbReference>
<dbReference type="PRINTS" id="PR00179">
    <property type="entry name" value="LIPOCALIN"/>
</dbReference>
<reference evidence="6" key="1">
    <citation type="submission" date="2025-08" db="UniProtKB">
        <authorList>
            <consortium name="RefSeq"/>
        </authorList>
    </citation>
    <scope>IDENTIFICATION</scope>
</reference>
<gene>
    <name evidence="6" type="primary">LOC115472606</name>
</gene>
<comment type="similarity">
    <text evidence="1 2">Belongs to the calycin superfamily. Lipocalin family.</text>
</comment>
<dbReference type="SUPFAM" id="SSF50814">
    <property type="entry name" value="Lipocalins"/>
    <property type="match status" value="1"/>
</dbReference>
<dbReference type="PANTHER" id="PTHR11430">
    <property type="entry name" value="LIPOCALIN"/>
    <property type="match status" value="1"/>
</dbReference>
<feature type="signal peptide" evidence="3">
    <location>
        <begin position="1"/>
        <end position="20"/>
    </location>
</feature>
<sequence>MKSGLLSLGIFLLCAIQAQANVPVQPNFEEEKFVGTWYSVGMASNSKWFEQKKEHLKMCTTVITPTADGHLNVTSTFSRDGQKKEKTKILFKTEQPGRYRSTSSRWGSEYDIRVVETNYDEYALTYKRKSKGTEVFTMVVLYGRTKILKPELQEKFHQFSLEQGLAESGILILPLTD</sequence>
<dbReference type="InterPro" id="IPR022272">
    <property type="entry name" value="Lipocalin_CS"/>
</dbReference>
<evidence type="ECO:0000259" key="4">
    <source>
        <dbReference type="Pfam" id="PF00061"/>
    </source>
</evidence>
<evidence type="ECO:0000256" key="1">
    <source>
        <dbReference type="ARBA" id="ARBA00006889"/>
    </source>
</evidence>
<dbReference type="GO" id="GO:0036094">
    <property type="term" value="F:small molecule binding"/>
    <property type="evidence" value="ECO:0007669"/>
    <property type="project" value="InterPro"/>
</dbReference>
<keyword evidence="5" id="KW-1185">Reference proteome</keyword>
<dbReference type="OrthoDB" id="9048943at2759"/>
<proteinExistence type="inferred from homology"/>